<sequence length="189" mass="19889">MPSPTLAPRTLFHSDSVEGSRGEKLMHDAIREGTVAPGWRCSRWGTGLGWGPPSRGCAWLGVPRDRNGDAGSFNGSLEFCRADSDAGQRVSAVGGDTGGTPPPCARATVVSLFSLCRMGMATSSCRRYPRRLVAPCCREEEDGDSRGQAGILPARTSLPASPLLTSPSLHSPAYVPLPASPSLHSPAYI</sequence>
<protein>
    <submittedName>
        <fullName evidence="1">Uncharacterized protein</fullName>
    </submittedName>
</protein>
<organism evidence="1 2">
    <name type="scientific">Buteo japonicus</name>
    <dbReference type="NCBI Taxonomy" id="224669"/>
    <lineage>
        <taxon>Eukaryota</taxon>
        <taxon>Metazoa</taxon>
        <taxon>Chordata</taxon>
        <taxon>Craniata</taxon>
        <taxon>Vertebrata</taxon>
        <taxon>Euteleostomi</taxon>
        <taxon>Archelosauria</taxon>
        <taxon>Archosauria</taxon>
        <taxon>Dinosauria</taxon>
        <taxon>Saurischia</taxon>
        <taxon>Theropoda</taxon>
        <taxon>Coelurosauria</taxon>
        <taxon>Aves</taxon>
        <taxon>Neognathae</taxon>
        <taxon>Neoaves</taxon>
        <taxon>Telluraves</taxon>
        <taxon>Accipitrimorphae</taxon>
        <taxon>Accipitriformes</taxon>
        <taxon>Accipitridae</taxon>
        <taxon>Accipitrinae</taxon>
        <taxon>Buteo</taxon>
    </lineage>
</organism>
<name>A0A8B9Z532_9AVES</name>
<reference evidence="1" key="2">
    <citation type="submission" date="2025-09" db="UniProtKB">
        <authorList>
            <consortium name="Ensembl"/>
        </authorList>
    </citation>
    <scope>IDENTIFICATION</scope>
</reference>
<dbReference type="AlphaFoldDB" id="A0A8B9Z532"/>
<accession>A0A8B9Z532</accession>
<dbReference type="Ensembl" id="ENSBJAT00000002891.1">
    <property type="protein sequence ID" value="ENSBJAP00000002818.1"/>
    <property type="gene ID" value="ENSBJAG00000002021.1"/>
</dbReference>
<proteinExistence type="predicted"/>
<evidence type="ECO:0000313" key="2">
    <source>
        <dbReference type="Proteomes" id="UP000694555"/>
    </source>
</evidence>
<reference evidence="1" key="1">
    <citation type="submission" date="2025-08" db="UniProtKB">
        <authorList>
            <consortium name="Ensembl"/>
        </authorList>
    </citation>
    <scope>IDENTIFICATION</scope>
</reference>
<dbReference type="Proteomes" id="UP000694555">
    <property type="component" value="Unplaced"/>
</dbReference>
<keyword evidence="2" id="KW-1185">Reference proteome</keyword>
<evidence type="ECO:0000313" key="1">
    <source>
        <dbReference type="Ensembl" id="ENSBJAP00000002818.1"/>
    </source>
</evidence>